<dbReference type="CDD" id="cd14485">
    <property type="entry name" value="mltA_like_LT_A"/>
    <property type="match status" value="1"/>
</dbReference>
<dbReference type="SUPFAM" id="SSF50685">
    <property type="entry name" value="Barwin-like endoglucanases"/>
    <property type="match status" value="1"/>
</dbReference>
<dbReference type="InterPro" id="IPR026044">
    <property type="entry name" value="MltA"/>
</dbReference>
<evidence type="ECO:0000313" key="7">
    <source>
        <dbReference type="EMBL" id="USQ13143.1"/>
    </source>
</evidence>
<feature type="domain" description="Lytic transglycosylase MltA" evidence="6">
    <location>
        <begin position="142"/>
        <end position="299"/>
    </location>
</feature>
<dbReference type="EMBL" id="CP071527">
    <property type="protein sequence ID" value="USQ13143.1"/>
    <property type="molecule type" value="Genomic_DNA"/>
</dbReference>
<dbReference type="InterPro" id="IPR036908">
    <property type="entry name" value="RlpA-like_sf"/>
</dbReference>
<comment type="catalytic activity">
    <reaction evidence="1 4">
        <text>Exolytic cleavage of the (1-&gt;4)-beta-glycosidic linkage between N-acetylmuramic acid (MurNAc) and N-acetylglucosamine (GlcNAc) residues in peptidoglycan, from either the reducing or the non-reducing ends of the peptidoglycan chains, with concomitant formation of a 1,6-anhydrobond in the MurNAc residue.</text>
        <dbReference type="EC" id="4.2.2.n1"/>
    </reaction>
</comment>
<evidence type="ECO:0000313" key="8">
    <source>
        <dbReference type="Proteomes" id="UP001057474"/>
    </source>
</evidence>
<evidence type="ECO:0000256" key="1">
    <source>
        <dbReference type="ARBA" id="ARBA00001420"/>
    </source>
</evidence>
<dbReference type="Pfam" id="PF06725">
    <property type="entry name" value="3D"/>
    <property type="match status" value="1"/>
</dbReference>
<keyword evidence="2 4" id="KW-0456">Lyase</keyword>
<dbReference type="Gene3D" id="2.40.240.50">
    <property type="entry name" value="Barwin-like endoglucanases"/>
    <property type="match status" value="1"/>
</dbReference>
<reference evidence="7" key="1">
    <citation type="submission" date="2021-03" db="EMBL/GenBank/DDBJ databases">
        <title>Legionella lytica PCM 2298.</title>
        <authorList>
            <person name="Koper P."/>
        </authorList>
    </citation>
    <scope>NUCLEOTIDE SEQUENCE</scope>
    <source>
        <strain evidence="7">PCM 2298</strain>
    </source>
</reference>
<keyword evidence="5" id="KW-1133">Transmembrane helix</keyword>
<name>A0ABY4Y699_9GAMM</name>
<evidence type="ECO:0000256" key="3">
    <source>
        <dbReference type="ARBA" id="ARBA00023316"/>
    </source>
</evidence>
<gene>
    <name evidence="7" type="ORF">J2N86_10635</name>
</gene>
<dbReference type="SMART" id="SM00925">
    <property type="entry name" value="MltA"/>
    <property type="match status" value="1"/>
</dbReference>
<dbReference type="CDD" id="cd14668">
    <property type="entry name" value="mlta_B"/>
    <property type="match status" value="1"/>
</dbReference>
<comment type="function">
    <text evidence="4">Murein-degrading enzyme. May play a role in recycling of muropeptides during cell elongation and/or cell division.</text>
</comment>
<dbReference type="InterPro" id="IPR005300">
    <property type="entry name" value="MltA_B"/>
</dbReference>
<keyword evidence="3 4" id="KW-0961">Cell wall biogenesis/degradation</keyword>
<sequence>MKKKILYTSLFVAIAALGTTSWWFWHSKQLKQPVEPQKTASMFRPVTFNQLPGWTSADLKRSLATFQVSCRAFVKQNPEQVVGTDHIELQVKDWQPACAAALSIDSITDKSAKLFFEEWFQPVEFFDPESGPGLFTGYYVPTIKGSYTKSKEFSVPLYETPDDLITSDLGMFSGDLKNRRIVGRLVKKQLVPYYTRAQITRGALKDKAKVLVWINSPIDRLFLEIQGSGLIELEDGERISVGYDAQNGQPYTAIAGVLIRKGVMTRHNASMQAIKRYLTEHPKQLNPVINENKSFVFFRKMNQGVALGAQGVWLTPGYSLAVDKQWIPLGTPLWLNTTRPNSLKPDENKPMQRLMIAQDTGGAIRGKIRGDVFWGDGDRATSIAGHMKNTGHYWLLLPKHAISRVAQVSSK</sequence>
<dbReference type="Gene3D" id="2.40.40.10">
    <property type="entry name" value="RlpA-like domain"/>
    <property type="match status" value="1"/>
</dbReference>
<evidence type="ECO:0000256" key="2">
    <source>
        <dbReference type="ARBA" id="ARBA00023239"/>
    </source>
</evidence>
<dbReference type="PANTHER" id="PTHR30124">
    <property type="entry name" value="MEMBRANE-BOUND LYTIC MUREIN TRANSGLYCOSYLASE A"/>
    <property type="match status" value="1"/>
</dbReference>
<keyword evidence="5" id="KW-0812">Transmembrane</keyword>
<evidence type="ECO:0000256" key="4">
    <source>
        <dbReference type="PIRNR" id="PIRNR019422"/>
    </source>
</evidence>
<keyword evidence="8" id="KW-1185">Reference proteome</keyword>
<dbReference type="InterPro" id="IPR010611">
    <property type="entry name" value="3D_dom"/>
</dbReference>
<organism evidence="7 8">
    <name type="scientific">Legionella lytica</name>
    <dbReference type="NCBI Taxonomy" id="96232"/>
    <lineage>
        <taxon>Bacteria</taxon>
        <taxon>Pseudomonadati</taxon>
        <taxon>Pseudomonadota</taxon>
        <taxon>Gammaproteobacteria</taxon>
        <taxon>Legionellales</taxon>
        <taxon>Legionellaceae</taxon>
        <taxon>Legionella</taxon>
    </lineage>
</organism>
<dbReference type="RefSeq" id="WP_252579422.1">
    <property type="nucleotide sequence ID" value="NZ_CP071527.1"/>
</dbReference>
<keyword evidence="5" id="KW-0472">Membrane</keyword>
<dbReference type="EC" id="4.2.2.n1" evidence="4"/>
<accession>A0ABY4Y699</accession>
<dbReference type="PANTHER" id="PTHR30124:SF0">
    <property type="entry name" value="MEMBRANE-BOUND LYTIC MUREIN TRANSGLYCOSYLASE A"/>
    <property type="match status" value="1"/>
</dbReference>
<dbReference type="Proteomes" id="UP001057474">
    <property type="component" value="Chromosome"/>
</dbReference>
<protein>
    <recommendedName>
        <fullName evidence="4">Membrane-bound lytic murein transglycosylase A</fullName>
        <ecNumber evidence="4">4.2.2.n1</ecNumber>
    </recommendedName>
    <alternativeName>
        <fullName evidence="4">Murein hydrolase A</fullName>
    </alternativeName>
</protein>
<feature type="transmembrane region" description="Helical" evidence="5">
    <location>
        <begin position="5"/>
        <end position="25"/>
    </location>
</feature>
<evidence type="ECO:0000259" key="6">
    <source>
        <dbReference type="SMART" id="SM00925"/>
    </source>
</evidence>
<dbReference type="PIRSF" id="PIRSF019422">
    <property type="entry name" value="MltA"/>
    <property type="match status" value="1"/>
</dbReference>
<dbReference type="Pfam" id="PF03562">
    <property type="entry name" value="MltA"/>
    <property type="match status" value="1"/>
</dbReference>
<evidence type="ECO:0000256" key="5">
    <source>
        <dbReference type="SAM" id="Phobius"/>
    </source>
</evidence>
<proteinExistence type="predicted"/>